<dbReference type="GO" id="GO:0061630">
    <property type="term" value="F:ubiquitin protein ligase activity"/>
    <property type="evidence" value="ECO:0007669"/>
    <property type="project" value="TreeGrafter"/>
</dbReference>
<organism evidence="7 8">
    <name type="scientific">Acanthocheilonema viteae</name>
    <name type="common">Filarial nematode worm</name>
    <name type="synonym">Dipetalonema viteae</name>
    <dbReference type="NCBI Taxonomy" id="6277"/>
    <lineage>
        <taxon>Eukaryota</taxon>
        <taxon>Metazoa</taxon>
        <taxon>Ecdysozoa</taxon>
        <taxon>Nematoda</taxon>
        <taxon>Chromadorea</taxon>
        <taxon>Rhabditida</taxon>
        <taxon>Spirurina</taxon>
        <taxon>Spiruromorpha</taxon>
        <taxon>Filarioidea</taxon>
        <taxon>Onchocercidae</taxon>
        <taxon>Acanthocheilonema</taxon>
    </lineage>
</organism>
<dbReference type="Proteomes" id="UP000276991">
    <property type="component" value="Unassembled WGS sequence"/>
</dbReference>
<keyword evidence="5" id="KW-0175">Coiled coil</keyword>
<dbReference type="GO" id="GO:0005634">
    <property type="term" value="C:nucleus"/>
    <property type="evidence" value="ECO:0007669"/>
    <property type="project" value="TreeGrafter"/>
</dbReference>
<sequence length="272" mass="31354">MDEWCTQQNEKGGKRSSWNGSTSWHLCIDWLERIVQHGVNFTEIGLRFIISSMATHWLFKHGRAKISGYGLRTVPICLKMDPVRRTDDYRSSPTVGKWLSCSIYFNLVVSQLFIMVGESTNSSAPGASGCSDAKRIFVCCAICKESISQDDISALRCGHLFHFMCIMYFFIYGWTSCPECYQPSEMADIVSLLYFDDTSNNTSDTAKKLANYRDILRKLHKAYLDNLALEKREMESAVEKLILKKENYELKKKYLELMRENKALKHLLMMKP</sequence>
<dbReference type="EMBL" id="UPTC01000916">
    <property type="protein sequence ID" value="VBB30563.1"/>
    <property type="molecule type" value="Genomic_DNA"/>
</dbReference>
<dbReference type="AlphaFoldDB" id="A0A498SFS5"/>
<dbReference type="PROSITE" id="PS50089">
    <property type="entry name" value="ZF_RING_2"/>
    <property type="match status" value="1"/>
</dbReference>
<dbReference type="Pfam" id="PF00097">
    <property type="entry name" value="zf-C3HC4"/>
    <property type="match status" value="1"/>
</dbReference>
<evidence type="ECO:0000313" key="7">
    <source>
        <dbReference type="EMBL" id="VBB30563.1"/>
    </source>
</evidence>
<dbReference type="GO" id="GO:0008270">
    <property type="term" value="F:zinc ion binding"/>
    <property type="evidence" value="ECO:0007669"/>
    <property type="project" value="UniProtKB-KW"/>
</dbReference>
<feature type="coiled-coil region" evidence="5">
    <location>
        <begin position="224"/>
        <end position="251"/>
    </location>
</feature>
<dbReference type="InterPro" id="IPR013083">
    <property type="entry name" value="Znf_RING/FYVE/PHD"/>
</dbReference>
<dbReference type="GO" id="GO:0016567">
    <property type="term" value="P:protein ubiquitination"/>
    <property type="evidence" value="ECO:0007669"/>
    <property type="project" value="TreeGrafter"/>
</dbReference>
<accession>A0A498SFS5</accession>
<evidence type="ECO:0000256" key="3">
    <source>
        <dbReference type="ARBA" id="ARBA00022833"/>
    </source>
</evidence>
<keyword evidence="8" id="KW-1185">Reference proteome</keyword>
<keyword evidence="1" id="KW-0479">Metal-binding</keyword>
<dbReference type="InterPro" id="IPR018957">
    <property type="entry name" value="Znf_C3HC4_RING-type"/>
</dbReference>
<gene>
    <name evidence="7" type="ORF">NAV_LOCUS5354</name>
</gene>
<evidence type="ECO:0000256" key="5">
    <source>
        <dbReference type="SAM" id="Coils"/>
    </source>
</evidence>
<dbReference type="OrthoDB" id="8062037at2759"/>
<dbReference type="InterPro" id="IPR001841">
    <property type="entry name" value="Znf_RING"/>
</dbReference>
<dbReference type="SUPFAM" id="SSF57850">
    <property type="entry name" value="RING/U-box"/>
    <property type="match status" value="1"/>
</dbReference>
<dbReference type="InterPro" id="IPR052639">
    <property type="entry name" value="TRAIP_ubiq-protein_ligase"/>
</dbReference>
<evidence type="ECO:0000256" key="1">
    <source>
        <dbReference type="ARBA" id="ARBA00022723"/>
    </source>
</evidence>
<evidence type="ECO:0000256" key="4">
    <source>
        <dbReference type="PROSITE-ProRule" id="PRU00175"/>
    </source>
</evidence>
<dbReference type="Gene3D" id="3.30.40.10">
    <property type="entry name" value="Zinc/RING finger domain, C3HC4 (zinc finger)"/>
    <property type="match status" value="1"/>
</dbReference>
<reference evidence="7 8" key="1">
    <citation type="submission" date="2018-08" db="EMBL/GenBank/DDBJ databases">
        <authorList>
            <person name="Laetsch R D."/>
            <person name="Stevens L."/>
            <person name="Kumar S."/>
            <person name="Blaxter L. M."/>
        </authorList>
    </citation>
    <scope>NUCLEOTIDE SEQUENCE [LARGE SCALE GENOMIC DNA]</scope>
</reference>
<protein>
    <recommendedName>
        <fullName evidence="6">RING-type domain-containing protein</fullName>
    </recommendedName>
</protein>
<name>A0A498SFS5_ACAVI</name>
<dbReference type="PANTHER" id="PTHR46569">
    <property type="entry name" value="E3 UBIQUITIN-PROTEIN LIGASE TRAIP"/>
    <property type="match status" value="1"/>
</dbReference>
<dbReference type="GO" id="GO:0031297">
    <property type="term" value="P:replication fork processing"/>
    <property type="evidence" value="ECO:0007669"/>
    <property type="project" value="TreeGrafter"/>
</dbReference>
<dbReference type="PANTHER" id="PTHR46569:SF1">
    <property type="entry name" value="E3 UBIQUITIN-PROTEIN LIGASE RFWD3-RELATED"/>
    <property type="match status" value="1"/>
</dbReference>
<evidence type="ECO:0000256" key="2">
    <source>
        <dbReference type="ARBA" id="ARBA00022771"/>
    </source>
</evidence>
<evidence type="ECO:0000259" key="6">
    <source>
        <dbReference type="PROSITE" id="PS50089"/>
    </source>
</evidence>
<feature type="domain" description="RING-type" evidence="6">
    <location>
        <begin position="140"/>
        <end position="180"/>
    </location>
</feature>
<keyword evidence="3" id="KW-0862">Zinc</keyword>
<keyword evidence="2 4" id="KW-0863">Zinc-finger</keyword>
<dbReference type="GO" id="GO:0090734">
    <property type="term" value="C:site of DNA damage"/>
    <property type="evidence" value="ECO:0007669"/>
    <property type="project" value="TreeGrafter"/>
</dbReference>
<proteinExistence type="predicted"/>
<evidence type="ECO:0000313" key="8">
    <source>
        <dbReference type="Proteomes" id="UP000276991"/>
    </source>
</evidence>
<dbReference type="SMART" id="SM00184">
    <property type="entry name" value="RING"/>
    <property type="match status" value="1"/>
</dbReference>